<sequence>MPQTGPSSSPALGIRLERNQRSYSPGDTIIGCVYRKSPVVSPDSSVSISLSGRTKSKIVVHRANNNTSTYRGRFNLIPESAYSQKIFQGPLHIETDGDEQTWPFAITLPKYVDPRYLQGGGEDESFIPLGATDYVLPSTYTLRALGNTEGFVEYFLKATLRVTRKGHIDMTEAFRPFNVINLSPDPPIADFRLKGSRSRQTISSYRLVPGMEDVKLSFSQKIKQSFSTSSVPEFVYNLLVDVPSVIQLENPTPIPFKLRVVPDLSGTSEIIKEVPQKVKLSSISMRIASSTEVICKGTLYPHKKVKREEIDLCVESAINRIQDDIYIPCTDDGPPLDIGAILDLRLEQPRPGSPHRPSNLPKLNPTFTTYNIRHSHRLTWKVIGEIAGERFSAMGAVPLKILKPSDERGRLGDKTSVQRTETEAAFDGAPGPSQLQRNESWIQPPDEDDAPPSFTEVLEEDKGAQIAAFLHAPLHPQRLEKLRALPTAKIVEAASSINKAAFSPLADKSFFPIIPNYLNHAKILSECSWVDAIVAGDAVFEGYLFAHNLMDVRPEVFYKHVENALGVENSKRVLEIYEISTVMDQNLFWTRLCTLCGDVMFSLPCHILSRELWQSGKKQHRCILSLRNPFPGSFFSNVLGHHFIELIYQFMTFTERLPLQRQRDVCVGFVRRWTAFAYGEEPWSQYTWVDEAVAVADSRERWVVRSRVKDLEVSTYDEGGQRRYEKWEALDEVFRSLGDKAPAAVEALSFPTLVTLGNR</sequence>
<comment type="caution">
    <text evidence="2">The sequence shown here is derived from an EMBL/GenBank/DDBJ whole genome shotgun (WGS) entry which is preliminary data.</text>
</comment>
<dbReference type="Gene3D" id="2.60.40.640">
    <property type="match status" value="1"/>
</dbReference>
<protein>
    <recommendedName>
        <fullName evidence="4">Arrestin-like N-terminal domain-containing protein</fullName>
    </recommendedName>
</protein>
<keyword evidence="3" id="KW-1185">Reference proteome</keyword>
<dbReference type="Proteomes" id="UP000530670">
    <property type="component" value="Unassembled WGS sequence"/>
</dbReference>
<feature type="region of interest" description="Disordered" evidence="1">
    <location>
        <begin position="406"/>
        <end position="450"/>
    </location>
</feature>
<proteinExistence type="predicted"/>
<dbReference type="RefSeq" id="XP_037201332.1">
    <property type="nucleotide sequence ID" value="XM_037344574.1"/>
</dbReference>
<reference evidence="2 3" key="1">
    <citation type="submission" date="2020-05" db="EMBL/GenBank/DDBJ databases">
        <title>Identification and distribution of gene clusters putatively required for synthesis of sphingolipid metabolism inhibitors in phylogenetically diverse species of the filamentous fungus Fusarium.</title>
        <authorList>
            <person name="Kim H.-S."/>
            <person name="Busman M."/>
            <person name="Brown D.W."/>
            <person name="Divon H."/>
            <person name="Uhlig S."/>
            <person name="Proctor R.H."/>
        </authorList>
    </citation>
    <scope>NUCLEOTIDE SEQUENCE [LARGE SCALE GENOMIC DNA]</scope>
    <source>
        <strain evidence="2 3">NRRL 66243</strain>
    </source>
</reference>
<dbReference type="Gene3D" id="3.40.50.1820">
    <property type="entry name" value="alpha/beta hydrolase"/>
    <property type="match status" value="1"/>
</dbReference>
<dbReference type="InterPro" id="IPR029058">
    <property type="entry name" value="AB_hydrolase_fold"/>
</dbReference>
<evidence type="ECO:0000313" key="3">
    <source>
        <dbReference type="Proteomes" id="UP000530670"/>
    </source>
</evidence>
<dbReference type="AlphaFoldDB" id="A0A8H5QPS4"/>
<dbReference type="GeneID" id="59296844"/>
<dbReference type="SUPFAM" id="SSF53474">
    <property type="entry name" value="alpha/beta-Hydrolases"/>
    <property type="match status" value="1"/>
</dbReference>
<accession>A0A8H5QPS4</accession>
<name>A0A8H5QPS4_9HYPO</name>
<dbReference type="OrthoDB" id="2333384at2759"/>
<gene>
    <name evidence="2" type="ORF">FTJAE_11613</name>
</gene>
<evidence type="ECO:0000313" key="2">
    <source>
        <dbReference type="EMBL" id="KAF5620620.1"/>
    </source>
</evidence>
<organism evidence="2 3">
    <name type="scientific">Fusarium tjaetaba</name>
    <dbReference type="NCBI Taxonomy" id="1567544"/>
    <lineage>
        <taxon>Eukaryota</taxon>
        <taxon>Fungi</taxon>
        <taxon>Dikarya</taxon>
        <taxon>Ascomycota</taxon>
        <taxon>Pezizomycotina</taxon>
        <taxon>Sordariomycetes</taxon>
        <taxon>Hypocreomycetidae</taxon>
        <taxon>Hypocreales</taxon>
        <taxon>Nectriaceae</taxon>
        <taxon>Fusarium</taxon>
        <taxon>Fusarium fujikuroi species complex</taxon>
    </lineage>
</organism>
<dbReference type="InterPro" id="IPR014752">
    <property type="entry name" value="Arrestin-like_C"/>
</dbReference>
<evidence type="ECO:0008006" key="4">
    <source>
        <dbReference type="Google" id="ProtNLM"/>
    </source>
</evidence>
<evidence type="ECO:0000256" key="1">
    <source>
        <dbReference type="SAM" id="MobiDB-lite"/>
    </source>
</evidence>
<dbReference type="EMBL" id="JAAQRI010000292">
    <property type="protein sequence ID" value="KAF5620620.1"/>
    <property type="molecule type" value="Genomic_DNA"/>
</dbReference>